<dbReference type="AlphaFoldDB" id="A0A518RGF8"/>
<keyword evidence="1" id="KW-1133">Transmembrane helix</keyword>
<name>A0A518RGF8_9SPHN</name>
<feature type="transmembrane region" description="Helical" evidence="1">
    <location>
        <begin position="75"/>
        <end position="96"/>
    </location>
</feature>
<reference evidence="2 3" key="1">
    <citation type="submission" date="2019-07" db="EMBL/GenBank/DDBJ databases">
        <title>Sphingomonas alkalisoli sp. nov., isolated from rhizosphere soil of Suaedae salsa.</title>
        <authorList>
            <person name="Zhang H."/>
            <person name="Xu L."/>
            <person name="Zhang J.-X."/>
            <person name="Sun J.-Q."/>
        </authorList>
    </citation>
    <scope>NUCLEOTIDE SEQUENCE [LARGE SCALE GENOMIC DNA]</scope>
    <source>
        <strain evidence="2 3">XS-10</strain>
    </source>
</reference>
<feature type="transmembrane region" description="Helical" evidence="1">
    <location>
        <begin position="12"/>
        <end position="34"/>
    </location>
</feature>
<organism evidence="2 3">
    <name type="scientific">Sphingomonas suaedae</name>
    <dbReference type="NCBI Taxonomy" id="2599297"/>
    <lineage>
        <taxon>Bacteria</taxon>
        <taxon>Pseudomonadati</taxon>
        <taxon>Pseudomonadota</taxon>
        <taxon>Alphaproteobacteria</taxon>
        <taxon>Sphingomonadales</taxon>
        <taxon>Sphingomonadaceae</taxon>
        <taxon>Sphingomonas</taxon>
    </lineage>
</organism>
<gene>
    <name evidence="2" type="ORF">FPZ54_11130</name>
</gene>
<feature type="transmembrane region" description="Helical" evidence="1">
    <location>
        <begin position="108"/>
        <end position="127"/>
    </location>
</feature>
<dbReference type="RefSeq" id="WP_145847219.1">
    <property type="nucleotide sequence ID" value="NZ_CP042239.1"/>
</dbReference>
<evidence type="ECO:0000256" key="1">
    <source>
        <dbReference type="SAM" id="Phobius"/>
    </source>
</evidence>
<accession>A0A518RGF8</accession>
<keyword evidence="1" id="KW-0472">Membrane</keyword>
<sequence length="136" mass="14750">MPTTAAKRYVSRFTIVMTVYCLMIGANVAISRMLEPPSAVLAAMAVLTALPIIAMLGVLGIYLKEETDEFVRDRIVVSMLIGLGVLLSLTSILGFLQFEDLVGDLPVFLAFPIWCGAWGITQGILSWRDKRADGAA</sequence>
<keyword evidence="3" id="KW-1185">Reference proteome</keyword>
<proteinExistence type="predicted"/>
<feature type="transmembrane region" description="Helical" evidence="1">
    <location>
        <begin position="40"/>
        <end position="63"/>
    </location>
</feature>
<evidence type="ECO:0000313" key="2">
    <source>
        <dbReference type="EMBL" id="QDX26521.1"/>
    </source>
</evidence>
<dbReference type="Proteomes" id="UP000318055">
    <property type="component" value="Chromosome"/>
</dbReference>
<dbReference type="OrthoDB" id="119964at2"/>
<protein>
    <submittedName>
        <fullName evidence="2">Uncharacterized protein</fullName>
    </submittedName>
</protein>
<keyword evidence="1" id="KW-0812">Transmembrane</keyword>
<evidence type="ECO:0000313" key="3">
    <source>
        <dbReference type="Proteomes" id="UP000318055"/>
    </source>
</evidence>
<dbReference type="KEGG" id="ssua:FPZ54_11130"/>
<dbReference type="EMBL" id="CP042239">
    <property type="protein sequence ID" value="QDX26521.1"/>
    <property type="molecule type" value="Genomic_DNA"/>
</dbReference>